<dbReference type="Pfam" id="PF19081">
    <property type="entry name" value="Ig_7"/>
    <property type="match status" value="2"/>
</dbReference>
<feature type="signal peptide" evidence="1">
    <location>
        <begin position="1"/>
        <end position="19"/>
    </location>
</feature>
<evidence type="ECO:0000313" key="4">
    <source>
        <dbReference type="Proteomes" id="UP000293347"/>
    </source>
</evidence>
<evidence type="ECO:0000256" key="1">
    <source>
        <dbReference type="SAM" id="SignalP"/>
    </source>
</evidence>
<gene>
    <name evidence="3" type="ORF">EZ437_14465</name>
</gene>
<dbReference type="NCBIfam" id="TIGR04131">
    <property type="entry name" value="Bac_Flav_CTERM"/>
    <property type="match status" value="1"/>
</dbReference>
<comment type="caution">
    <text evidence="3">The sequence shown here is derived from an EMBL/GenBank/DDBJ whole genome shotgun (WGS) entry which is preliminary data.</text>
</comment>
<dbReference type="InterPro" id="IPR003961">
    <property type="entry name" value="FN3_dom"/>
</dbReference>
<evidence type="ECO:0000259" key="2">
    <source>
        <dbReference type="PROSITE" id="PS50853"/>
    </source>
</evidence>
<dbReference type="EMBL" id="SJSL01000003">
    <property type="protein sequence ID" value="TCD00425.1"/>
    <property type="molecule type" value="Genomic_DNA"/>
</dbReference>
<dbReference type="InterPro" id="IPR044023">
    <property type="entry name" value="Ig_7"/>
</dbReference>
<evidence type="ECO:0000313" key="3">
    <source>
        <dbReference type="EMBL" id="TCD00425.1"/>
    </source>
</evidence>
<dbReference type="Pfam" id="PF13585">
    <property type="entry name" value="CHU_C"/>
    <property type="match status" value="1"/>
</dbReference>
<dbReference type="InterPro" id="IPR026341">
    <property type="entry name" value="T9SS_type_B"/>
</dbReference>
<dbReference type="InterPro" id="IPR013783">
    <property type="entry name" value="Ig-like_fold"/>
</dbReference>
<dbReference type="RefSeq" id="WP_131596774.1">
    <property type="nucleotide sequence ID" value="NZ_SJSL01000003.1"/>
</dbReference>
<accession>A0A4R0NMT7</accession>
<keyword evidence="1" id="KW-0732">Signal</keyword>
<feature type="domain" description="Fibronectin type-III" evidence="2">
    <location>
        <begin position="482"/>
        <end position="566"/>
    </location>
</feature>
<dbReference type="PROSITE" id="PS50853">
    <property type="entry name" value="FN3"/>
    <property type="match status" value="1"/>
</dbReference>
<organism evidence="3 4">
    <name type="scientific">Pedobacter psychroterrae</name>
    <dbReference type="NCBI Taxonomy" id="2530453"/>
    <lineage>
        <taxon>Bacteria</taxon>
        <taxon>Pseudomonadati</taxon>
        <taxon>Bacteroidota</taxon>
        <taxon>Sphingobacteriia</taxon>
        <taxon>Sphingobacteriales</taxon>
        <taxon>Sphingobacteriaceae</taxon>
        <taxon>Pedobacter</taxon>
    </lineage>
</organism>
<proteinExistence type="predicted"/>
<dbReference type="Proteomes" id="UP000293347">
    <property type="component" value="Unassembled WGS sequence"/>
</dbReference>
<dbReference type="InterPro" id="IPR036116">
    <property type="entry name" value="FN3_sf"/>
</dbReference>
<name>A0A4R0NMT7_9SPHI</name>
<feature type="chain" id="PRO_5020605721" evidence="1">
    <location>
        <begin position="20"/>
        <end position="660"/>
    </location>
</feature>
<dbReference type="OrthoDB" id="5726170at2"/>
<reference evidence="3 4" key="1">
    <citation type="submission" date="2019-02" db="EMBL/GenBank/DDBJ databases">
        <title>Pedobacter sp. RP-1-14 sp. nov., isolated from Arctic soil.</title>
        <authorList>
            <person name="Dahal R.H."/>
        </authorList>
    </citation>
    <scope>NUCLEOTIDE SEQUENCE [LARGE SCALE GENOMIC DNA]</scope>
    <source>
        <strain evidence="3 4">RP-1-14</strain>
    </source>
</reference>
<protein>
    <submittedName>
        <fullName evidence="3">T9SS type B sorting domain-containing protein</fullName>
    </submittedName>
</protein>
<keyword evidence="4" id="KW-1185">Reference proteome</keyword>
<dbReference type="AlphaFoldDB" id="A0A4R0NMT7"/>
<sequence length="660" mass="71113">MKYKLLPCLLLLFTLCTYASLPASDATPRPVTICSGANIIIKGDELSILPDSYLWEVSQNGLWTPAPGVNNTKDYLAASIINPMQVNMLINVRRKNLVGVLTEIDSYYIMTVQPILPVVNNNIVLPVINSFCGPGNPAAIVGATPSSGTSEFFYIWQSSTDNKTFKNIDGATAKDFSPDKLTETTYFRRVAIPDGCALTSTSNTVKLTVVPPLANNTITAPLLTVFCVSGDPGPITGETPSGGTGTYIYKWQKSLDNVSFIDIPGAAGPVYDPPTLTTTAYFRRVIVSEPCNIPLISNVVRFEVMAELFVPEFEKSIITVCSGSKAVLSIKNPVSGISYLWYDSPAKTNLLSTGTSYLTDALSENKTFYVLSSNGICSSPLSGTIQVVVSPLPSSNVLANGGKTSICSGSTATFSVTSPNADFRYNWYTVSEGGTPVASGSNWTSPNVTVNTTYYLEVVNKEGCASATRQPAEITVLPILLAPVVTIESVTQHSITFKWNPVSGVTGYMVSIDNGQTYTAPSSGSNGLTHTVNNLRGSETVTFLVKATGILVCQESENSSATTGETIKEFDDIFVPNAFTPNNDGQNDIVYVRSQTLKTLRFYIYSQWGEQLYYSTNIANGWDGTFKGISQPTGVYIYTLKATMNDGREINKKGTITLIK</sequence>
<dbReference type="SUPFAM" id="SSF49265">
    <property type="entry name" value="Fibronectin type III"/>
    <property type="match status" value="1"/>
</dbReference>
<dbReference type="Gene3D" id="2.60.40.10">
    <property type="entry name" value="Immunoglobulins"/>
    <property type="match status" value="1"/>
</dbReference>
<dbReference type="CDD" id="cd00063">
    <property type="entry name" value="FN3"/>
    <property type="match status" value="1"/>
</dbReference>